<protein>
    <submittedName>
        <fullName evidence="1">Uncharacterized protein</fullName>
    </submittedName>
</protein>
<dbReference type="RefSeq" id="YP_008241714.1">
    <property type="nucleotide sequence ID" value="NC_021799.1"/>
</dbReference>
<sequence>MILDKNYKLTGETYNWVLEYESDLKTKDGKEYKSSNTWYFPKIEQALNKYIDESVKPCDGVYKVIDRLNEIQSILIDFKTK</sequence>
<dbReference type="GeneID" id="16880934"/>
<dbReference type="Proteomes" id="UP000014730">
    <property type="component" value="Segment"/>
</dbReference>
<reference evidence="2" key="2">
    <citation type="submission" date="2013-03" db="EMBL/GenBank/DDBJ databases">
        <title>The Cellulophaga phages: a novel, diverse, and globally ubiquitous model system.</title>
        <authorList>
            <person name="Holmfeldt K."/>
            <person name="Solonenko N."/>
            <person name="Shah M."/>
            <person name="Corrier K."/>
            <person name="Riemann L."/>
            <person name="VerBerkmoes N.C."/>
            <person name="Sullivan M.B."/>
        </authorList>
    </citation>
    <scope>NUCLEOTIDE SEQUENCE [LARGE SCALE GENOMIC DNA]</scope>
</reference>
<dbReference type="KEGG" id="vg:16880934"/>
<accession>R9ZW44</accession>
<proteinExistence type="predicted"/>
<reference evidence="1 2" key="1">
    <citation type="journal article" date="2013" name="Proc. Natl. Acad. Sci. U.S.A.">
        <title>Twelve previously unknown phage genera are ubiquitous in global oceans.</title>
        <authorList>
            <person name="Holmfeldt K."/>
            <person name="Solonenko N."/>
            <person name="Shah M."/>
            <person name="Corrier K."/>
            <person name="Riemann L."/>
            <person name="Verberkmoes N.C."/>
            <person name="Sullivan M.B."/>
        </authorList>
    </citation>
    <scope>NUCLEOTIDE SEQUENCE [LARGE SCALE GENOMIC DNA]</scope>
    <source>
        <strain evidence="1">Phi19:1</strain>
    </source>
</reference>
<organism evidence="1 2">
    <name type="scientific">Cellulophaga phage phi19:1</name>
    <dbReference type="NCBI Taxonomy" id="1327970"/>
    <lineage>
        <taxon>Viruses</taxon>
        <taxon>Duplodnaviria</taxon>
        <taxon>Heunggongvirae</taxon>
        <taxon>Uroviricota</taxon>
        <taxon>Caudoviricetes</taxon>
        <taxon>Assiduviridae</taxon>
        <taxon>Cellubavirus</taxon>
        <taxon>Cellubavirus phi19una</taxon>
    </lineage>
</organism>
<dbReference type="EMBL" id="KC821607">
    <property type="protein sequence ID" value="AGO47311.1"/>
    <property type="molecule type" value="Genomic_DNA"/>
</dbReference>
<evidence type="ECO:0000313" key="2">
    <source>
        <dbReference type="Proteomes" id="UP000014730"/>
    </source>
</evidence>
<gene>
    <name evidence="1" type="ORF">Phi19:1_gp021</name>
</gene>
<keyword evidence="2" id="KW-1185">Reference proteome</keyword>
<evidence type="ECO:0000313" key="1">
    <source>
        <dbReference type="EMBL" id="AGO47311.1"/>
    </source>
</evidence>
<name>R9ZW44_9CAUD</name>